<dbReference type="Gene3D" id="3.40.190.10">
    <property type="entry name" value="Periplasmic binding protein-like II"/>
    <property type="match status" value="2"/>
</dbReference>
<accession>A0A9W6RFF2</accession>
<evidence type="ECO:0000313" key="7">
    <source>
        <dbReference type="Proteomes" id="UP001165135"/>
    </source>
</evidence>
<dbReference type="PANTHER" id="PTHR30346">
    <property type="entry name" value="TRANSCRIPTIONAL DUAL REGULATOR HCAR-RELATED"/>
    <property type="match status" value="1"/>
</dbReference>
<dbReference type="Pfam" id="PF03466">
    <property type="entry name" value="LysR_substrate"/>
    <property type="match status" value="1"/>
</dbReference>
<protein>
    <submittedName>
        <fullName evidence="6">LysR family transcriptional regulator</fullName>
    </submittedName>
</protein>
<evidence type="ECO:0000256" key="1">
    <source>
        <dbReference type="ARBA" id="ARBA00009437"/>
    </source>
</evidence>
<dbReference type="CDD" id="cd05466">
    <property type="entry name" value="PBP2_LTTR_substrate"/>
    <property type="match status" value="1"/>
</dbReference>
<dbReference type="PROSITE" id="PS50931">
    <property type="entry name" value="HTH_LYSR"/>
    <property type="match status" value="1"/>
</dbReference>
<comment type="similarity">
    <text evidence="1">Belongs to the LysR transcriptional regulatory family.</text>
</comment>
<proteinExistence type="inferred from homology"/>
<dbReference type="Proteomes" id="UP001165135">
    <property type="component" value="Unassembled WGS sequence"/>
</dbReference>
<comment type="caution">
    <text evidence="6">The sequence shown here is derived from an EMBL/GenBank/DDBJ whole genome shotgun (WGS) entry which is preliminary data.</text>
</comment>
<dbReference type="PRINTS" id="PR00039">
    <property type="entry name" value="HTHLYSR"/>
</dbReference>
<keyword evidence="4" id="KW-0804">Transcription</keyword>
<dbReference type="GO" id="GO:0032993">
    <property type="term" value="C:protein-DNA complex"/>
    <property type="evidence" value="ECO:0007669"/>
    <property type="project" value="TreeGrafter"/>
</dbReference>
<dbReference type="AlphaFoldDB" id="A0A9W6RFF2"/>
<dbReference type="GO" id="GO:0003700">
    <property type="term" value="F:DNA-binding transcription factor activity"/>
    <property type="evidence" value="ECO:0007669"/>
    <property type="project" value="InterPro"/>
</dbReference>
<gene>
    <name evidence="6" type="ORF">Airi01_033730</name>
</gene>
<dbReference type="Pfam" id="PF00126">
    <property type="entry name" value="HTH_1"/>
    <property type="match status" value="1"/>
</dbReference>
<keyword evidence="2" id="KW-0805">Transcription regulation</keyword>
<dbReference type="InterPro" id="IPR005119">
    <property type="entry name" value="LysR_subst-bd"/>
</dbReference>
<evidence type="ECO:0000256" key="3">
    <source>
        <dbReference type="ARBA" id="ARBA00023125"/>
    </source>
</evidence>
<dbReference type="RefSeq" id="WP_285621630.1">
    <property type="nucleotide sequence ID" value="NZ_BSTJ01000003.1"/>
</dbReference>
<keyword evidence="3" id="KW-0238">DNA-binding</keyword>
<organism evidence="6 7">
    <name type="scientific">Actinoallomurus iriomotensis</name>
    <dbReference type="NCBI Taxonomy" id="478107"/>
    <lineage>
        <taxon>Bacteria</taxon>
        <taxon>Bacillati</taxon>
        <taxon>Actinomycetota</taxon>
        <taxon>Actinomycetes</taxon>
        <taxon>Streptosporangiales</taxon>
        <taxon>Thermomonosporaceae</taxon>
        <taxon>Actinoallomurus</taxon>
    </lineage>
</organism>
<evidence type="ECO:0000256" key="4">
    <source>
        <dbReference type="ARBA" id="ARBA00023163"/>
    </source>
</evidence>
<dbReference type="Gene3D" id="1.10.10.10">
    <property type="entry name" value="Winged helix-like DNA-binding domain superfamily/Winged helix DNA-binding domain"/>
    <property type="match status" value="1"/>
</dbReference>
<dbReference type="InterPro" id="IPR036388">
    <property type="entry name" value="WH-like_DNA-bd_sf"/>
</dbReference>
<dbReference type="SUPFAM" id="SSF53850">
    <property type="entry name" value="Periplasmic binding protein-like II"/>
    <property type="match status" value="1"/>
</dbReference>
<dbReference type="EMBL" id="BSTJ01000003">
    <property type="protein sequence ID" value="GLY75106.1"/>
    <property type="molecule type" value="Genomic_DNA"/>
</dbReference>
<dbReference type="InterPro" id="IPR000847">
    <property type="entry name" value="LysR_HTH_N"/>
</dbReference>
<dbReference type="PANTHER" id="PTHR30346:SF0">
    <property type="entry name" value="HCA OPERON TRANSCRIPTIONAL ACTIVATOR HCAR"/>
    <property type="match status" value="1"/>
</dbReference>
<feature type="domain" description="HTH lysR-type" evidence="5">
    <location>
        <begin position="8"/>
        <end position="65"/>
    </location>
</feature>
<dbReference type="SUPFAM" id="SSF46785">
    <property type="entry name" value="Winged helix' DNA-binding domain"/>
    <property type="match status" value="1"/>
</dbReference>
<dbReference type="InterPro" id="IPR036390">
    <property type="entry name" value="WH_DNA-bd_sf"/>
</dbReference>
<reference evidence="6" key="1">
    <citation type="submission" date="2023-03" db="EMBL/GenBank/DDBJ databases">
        <title>Actinoallomurus iriomotensis NBRC 103681.</title>
        <authorList>
            <person name="Ichikawa N."/>
            <person name="Sato H."/>
            <person name="Tonouchi N."/>
        </authorList>
    </citation>
    <scope>NUCLEOTIDE SEQUENCE</scope>
    <source>
        <strain evidence="6">NBRC 103681</strain>
    </source>
</reference>
<evidence type="ECO:0000259" key="5">
    <source>
        <dbReference type="PROSITE" id="PS50931"/>
    </source>
</evidence>
<evidence type="ECO:0000313" key="6">
    <source>
        <dbReference type="EMBL" id="GLY75106.1"/>
    </source>
</evidence>
<sequence>MGQGGADLDLAAVRAFVTVTEDRYFSEAAARLGISQQAISKRIAKLESDLGVRLFARSRTGAHLTETGTAFLPHARALVNIADQALEMLHGRRRALRVDVLDTRLASIDLIRAFHDTAEDVDIQIITSNGFRSAREALIRGSVDAAFCRVGAGLEEELVAAPVYLEPLHLLVGRDHPLAGLTRVEIARLSGTTVWMPGNVAGSEWAEYYDFLGADFGIRMDTSGPDFGWEHFVAEVVSGRGASFIGEGTRVPWHPDAVRLPVVDPVPVYPFLLLRHRHNRHPALELLTRHVAAHHVPLDPRHQWLPAPDRAAFAG</sequence>
<evidence type="ECO:0000256" key="2">
    <source>
        <dbReference type="ARBA" id="ARBA00023015"/>
    </source>
</evidence>
<name>A0A9W6RFF2_9ACTN</name>
<dbReference type="FunFam" id="1.10.10.10:FF:000001">
    <property type="entry name" value="LysR family transcriptional regulator"/>
    <property type="match status" value="1"/>
</dbReference>
<dbReference type="GO" id="GO:0003677">
    <property type="term" value="F:DNA binding"/>
    <property type="evidence" value="ECO:0007669"/>
    <property type="project" value="UniProtKB-KW"/>
</dbReference>